<evidence type="ECO:0000313" key="1">
    <source>
        <dbReference type="EnsemblPlants" id="cds.evm.model.10.384"/>
    </source>
</evidence>
<proteinExistence type="predicted"/>
<protein>
    <submittedName>
        <fullName evidence="1">Uncharacterized protein</fullName>
    </submittedName>
</protein>
<keyword evidence="2" id="KW-1185">Reference proteome</keyword>
<evidence type="ECO:0000313" key="2">
    <source>
        <dbReference type="Proteomes" id="UP000596661"/>
    </source>
</evidence>
<dbReference type="EnsemblPlants" id="evm.model.10.384">
    <property type="protein sequence ID" value="cds.evm.model.10.384"/>
    <property type="gene ID" value="evm.TU.10.384"/>
</dbReference>
<dbReference type="Gramene" id="evm.model.10.384">
    <property type="protein sequence ID" value="cds.evm.model.10.384"/>
    <property type="gene ID" value="evm.TU.10.384"/>
</dbReference>
<reference evidence="1" key="1">
    <citation type="submission" date="2021-03" db="UniProtKB">
        <authorList>
            <consortium name="EnsemblPlants"/>
        </authorList>
    </citation>
    <scope>IDENTIFICATION</scope>
</reference>
<name>A0A803QNK8_CANSA</name>
<organism evidence="1 2">
    <name type="scientific">Cannabis sativa</name>
    <name type="common">Hemp</name>
    <name type="synonym">Marijuana</name>
    <dbReference type="NCBI Taxonomy" id="3483"/>
    <lineage>
        <taxon>Eukaryota</taxon>
        <taxon>Viridiplantae</taxon>
        <taxon>Streptophyta</taxon>
        <taxon>Embryophyta</taxon>
        <taxon>Tracheophyta</taxon>
        <taxon>Spermatophyta</taxon>
        <taxon>Magnoliopsida</taxon>
        <taxon>eudicotyledons</taxon>
        <taxon>Gunneridae</taxon>
        <taxon>Pentapetalae</taxon>
        <taxon>rosids</taxon>
        <taxon>fabids</taxon>
        <taxon>Rosales</taxon>
        <taxon>Cannabaceae</taxon>
        <taxon>Cannabis</taxon>
    </lineage>
</organism>
<dbReference type="EMBL" id="UZAU01000797">
    <property type="status" value="NOT_ANNOTATED_CDS"/>
    <property type="molecule type" value="Genomic_DNA"/>
</dbReference>
<sequence length="104" mass="11564">MMDMTAKTKLTDDMKMVPLTSGITTGSLLFGELQRKWEDSLCDFLSRAKELINLEDAYAQAYGVLLEPIANTTTAQTLQMNALAIFPSETSFTTPIVYRQSTSM</sequence>
<dbReference type="Proteomes" id="UP000596661">
    <property type="component" value="Unassembled WGS sequence"/>
</dbReference>
<dbReference type="AlphaFoldDB" id="A0A803QNK8"/>
<accession>A0A803QNK8</accession>